<dbReference type="CDD" id="cd12797">
    <property type="entry name" value="M23_peptidase"/>
    <property type="match status" value="1"/>
</dbReference>
<dbReference type="RefSeq" id="WP_103320608.1">
    <property type="nucleotide sequence ID" value="NZ_PPTF01000060.1"/>
</dbReference>
<dbReference type="SUPFAM" id="SSF51261">
    <property type="entry name" value="Duplicated hybrid motif"/>
    <property type="match status" value="1"/>
</dbReference>
<evidence type="ECO:0000259" key="11">
    <source>
        <dbReference type="Pfam" id="PF22310"/>
    </source>
</evidence>
<dbReference type="Gene3D" id="3.10.450.350">
    <property type="match status" value="2"/>
</dbReference>
<proteinExistence type="predicted"/>
<evidence type="ECO:0000256" key="2">
    <source>
        <dbReference type="ARBA" id="ARBA00004196"/>
    </source>
</evidence>
<dbReference type="Pfam" id="PF22310">
    <property type="entry name" value="NMB0315_dom_I"/>
    <property type="match status" value="1"/>
</dbReference>
<dbReference type="PANTHER" id="PTHR21666">
    <property type="entry name" value="PEPTIDASE-RELATED"/>
    <property type="match status" value="1"/>
</dbReference>
<reference evidence="12 13" key="1">
    <citation type="submission" date="2018-01" db="EMBL/GenBank/DDBJ databases">
        <title>Genomic Sequence of Chromobacterium MWU13-2610 from wild cranberry bogs within the Cape Cod National Seashore.</title>
        <authorList>
            <person name="O'Hara-Hanley K."/>
            <person name="Soby S."/>
            <person name="Harrison A."/>
        </authorList>
    </citation>
    <scope>NUCLEOTIDE SEQUENCE [LARGE SCALE GENOMIC DNA]</scope>
    <source>
        <strain evidence="12 13">MWU13-2610</strain>
    </source>
</reference>
<comment type="cofactor">
    <cofactor evidence="1">
        <name>Zn(2+)</name>
        <dbReference type="ChEBI" id="CHEBI:29105"/>
    </cofactor>
</comment>
<dbReference type="GO" id="GO:0030313">
    <property type="term" value="C:cell envelope"/>
    <property type="evidence" value="ECO:0007669"/>
    <property type="project" value="UniProtKB-SubCell"/>
</dbReference>
<evidence type="ECO:0000259" key="9">
    <source>
        <dbReference type="Pfam" id="PF01551"/>
    </source>
</evidence>
<organism evidence="12 13">
    <name type="scientific">Chromobacterium sinusclupearum</name>
    <dbReference type="NCBI Taxonomy" id="2077146"/>
    <lineage>
        <taxon>Bacteria</taxon>
        <taxon>Pseudomonadati</taxon>
        <taxon>Pseudomonadota</taxon>
        <taxon>Betaproteobacteria</taxon>
        <taxon>Neisseriales</taxon>
        <taxon>Chromobacteriaceae</taxon>
        <taxon>Chromobacterium</taxon>
    </lineage>
</organism>
<dbReference type="AlphaFoldDB" id="A0A2K4MMR4"/>
<dbReference type="Pfam" id="PF19425">
    <property type="entry name" value="Csd3_N2"/>
    <property type="match status" value="1"/>
</dbReference>
<evidence type="ECO:0000256" key="3">
    <source>
        <dbReference type="ARBA" id="ARBA00022670"/>
    </source>
</evidence>
<name>A0A2K4MMR4_9NEIS</name>
<dbReference type="EMBL" id="PPTF01000060">
    <property type="protein sequence ID" value="POA98360.1"/>
    <property type="molecule type" value="Genomic_DNA"/>
</dbReference>
<evidence type="ECO:0000256" key="6">
    <source>
        <dbReference type="ARBA" id="ARBA00022833"/>
    </source>
</evidence>
<comment type="subcellular location">
    <subcellularLocation>
        <location evidence="2">Cell envelope</location>
    </subcellularLocation>
</comment>
<keyword evidence="13" id="KW-1185">Reference proteome</keyword>
<dbReference type="InterPro" id="IPR045834">
    <property type="entry name" value="Csd3_N2"/>
</dbReference>
<feature type="transmembrane region" description="Helical" evidence="8">
    <location>
        <begin position="21"/>
        <end position="43"/>
    </location>
</feature>
<evidence type="ECO:0000259" key="10">
    <source>
        <dbReference type="Pfam" id="PF19425"/>
    </source>
</evidence>
<gene>
    <name evidence="12" type="ORF">C2134_13070</name>
</gene>
<evidence type="ECO:0000256" key="7">
    <source>
        <dbReference type="ARBA" id="ARBA00023049"/>
    </source>
</evidence>
<keyword evidence="8" id="KW-1133">Transmembrane helix</keyword>
<keyword evidence="5" id="KW-0378">Hydrolase</keyword>
<keyword evidence="6" id="KW-0862">Zinc</keyword>
<dbReference type="InterPro" id="IPR011055">
    <property type="entry name" value="Dup_hybrid_motif"/>
</dbReference>
<dbReference type="InterPro" id="IPR016047">
    <property type="entry name" value="M23ase_b-sheet_dom"/>
</dbReference>
<keyword evidence="8" id="KW-0472">Membrane</keyword>
<feature type="domain" description="M23ase beta-sheet core" evidence="9">
    <location>
        <begin position="305"/>
        <end position="402"/>
    </location>
</feature>
<evidence type="ECO:0000313" key="13">
    <source>
        <dbReference type="Proteomes" id="UP000236416"/>
    </source>
</evidence>
<dbReference type="PROSITE" id="PS51257">
    <property type="entry name" value="PROKAR_LIPOPROTEIN"/>
    <property type="match status" value="1"/>
</dbReference>
<dbReference type="Pfam" id="PF01551">
    <property type="entry name" value="Peptidase_M23"/>
    <property type="match status" value="1"/>
</dbReference>
<dbReference type="Proteomes" id="UP000236416">
    <property type="component" value="Unassembled WGS sequence"/>
</dbReference>
<keyword evidence="3" id="KW-0645">Protease</keyword>
<feature type="domain" description="DD-carboxypeptidase/endopeptidase Mpg-like N-terminal" evidence="11">
    <location>
        <begin position="77"/>
        <end position="160"/>
    </location>
</feature>
<evidence type="ECO:0000256" key="5">
    <source>
        <dbReference type="ARBA" id="ARBA00022801"/>
    </source>
</evidence>
<evidence type="ECO:0000256" key="8">
    <source>
        <dbReference type="SAM" id="Phobius"/>
    </source>
</evidence>
<feature type="domain" description="Csd3-like second N-terminal" evidence="10">
    <location>
        <begin position="203"/>
        <end position="293"/>
    </location>
</feature>
<dbReference type="GO" id="GO:0046872">
    <property type="term" value="F:metal ion binding"/>
    <property type="evidence" value="ECO:0007669"/>
    <property type="project" value="UniProtKB-KW"/>
</dbReference>
<keyword evidence="8" id="KW-0812">Transmembrane</keyword>
<comment type="caution">
    <text evidence="12">The sequence shown here is derived from an EMBL/GenBank/DDBJ whole genome shotgun (WGS) entry which is preliminary data.</text>
</comment>
<evidence type="ECO:0000313" key="12">
    <source>
        <dbReference type="EMBL" id="POA98360.1"/>
    </source>
</evidence>
<evidence type="ECO:0000256" key="1">
    <source>
        <dbReference type="ARBA" id="ARBA00001947"/>
    </source>
</evidence>
<dbReference type="InterPro" id="IPR050570">
    <property type="entry name" value="Cell_wall_metabolism_enzyme"/>
</dbReference>
<accession>A0A2K4MMR4</accession>
<keyword evidence="4" id="KW-0479">Metal-binding</keyword>
<dbReference type="PANTHER" id="PTHR21666:SF288">
    <property type="entry name" value="CELL DIVISION PROTEIN YTFB"/>
    <property type="match status" value="1"/>
</dbReference>
<dbReference type="Gene3D" id="2.70.70.10">
    <property type="entry name" value="Glucose Permease (Domain IIA)"/>
    <property type="match status" value="1"/>
</dbReference>
<dbReference type="GO" id="GO:0004222">
    <property type="term" value="F:metalloendopeptidase activity"/>
    <property type="evidence" value="ECO:0007669"/>
    <property type="project" value="TreeGrafter"/>
</dbReference>
<dbReference type="GO" id="GO:0006508">
    <property type="term" value="P:proteolysis"/>
    <property type="evidence" value="ECO:0007669"/>
    <property type="project" value="UniProtKB-KW"/>
</dbReference>
<protein>
    <submittedName>
        <fullName evidence="12">Peptidase</fullName>
    </submittedName>
</protein>
<dbReference type="InterPro" id="IPR054512">
    <property type="entry name" value="NMB0315-like_N"/>
</dbReference>
<sequence>MDYRKLLHIPQKCADRLINHHLSWLGAAACLPLLGTATAFAVANGAQETLPPPILQQQVVERLALPEFRFVDSQTRYWRDESVKRGDTIARVLNRVGIRANEVRALLYGDNAQAKNLLKLKVGATLSVQTNDAGELFGLRFLQDDDNGEQNLVALEQRDGKWQASADPVAADSMETVRSLTIKRNAASELAAARVPADIRNQLAEVFSDQFELSSLKAGDSINLVYETMVYAGTPIASGNLLAVSIQRAGQLYQAFYFAHDSESGAFYDAAGKPVKKGFSRQPVAGARISSGFGLRKHPILRTLRMHSGIDYAASAGTPIVAPADGELVKAQRESGYGNVAMIRHNGRLTTLYAHMSAFGKGIKPGVKVKAGDIIGYVGSTGRSTGAHLHFEVRINDQPVDPATNALPTPGLSQTQLAQFGAKRVALSAKLNLLQSIPANVAMID</sequence>
<evidence type="ECO:0000256" key="4">
    <source>
        <dbReference type="ARBA" id="ARBA00022723"/>
    </source>
</evidence>
<keyword evidence="7" id="KW-0482">Metalloprotease</keyword>